<feature type="coiled-coil region" evidence="1">
    <location>
        <begin position="70"/>
        <end position="97"/>
    </location>
</feature>
<feature type="domain" description="CYTH" evidence="2">
    <location>
        <begin position="1"/>
        <end position="175"/>
    </location>
</feature>
<evidence type="ECO:0000259" key="2">
    <source>
        <dbReference type="PROSITE" id="PS51707"/>
    </source>
</evidence>
<dbReference type="PATRIC" id="fig|1069083.5.peg.489"/>
<dbReference type="InterPro" id="IPR023577">
    <property type="entry name" value="CYTH_domain"/>
</dbReference>
<dbReference type="RefSeq" id="WP_004590451.1">
    <property type="nucleotide sequence ID" value="NZ_APMM01000016.1"/>
</dbReference>
<dbReference type="Gene3D" id="2.40.320.10">
    <property type="entry name" value="Hypothetical Protein Pfu-838710-001"/>
    <property type="match status" value="1"/>
</dbReference>
<keyword evidence="1" id="KW-0175">Coiled coil</keyword>
<evidence type="ECO:0000313" key="3">
    <source>
        <dbReference type="EMBL" id="ENN96409.1"/>
    </source>
</evidence>
<dbReference type="EMBL" id="APMM01000016">
    <property type="protein sequence ID" value="ENN96409.1"/>
    <property type="molecule type" value="Genomic_DNA"/>
</dbReference>
<dbReference type="PANTHER" id="PTHR21028:SF2">
    <property type="entry name" value="CYTH DOMAIN-CONTAINING PROTEIN"/>
    <property type="match status" value="1"/>
</dbReference>
<dbReference type="SUPFAM" id="SSF55154">
    <property type="entry name" value="CYTH-like phosphatases"/>
    <property type="match status" value="1"/>
</dbReference>
<organism evidence="3 4">
    <name type="scientific">Methanocaldococcus villosus KIN24-T80</name>
    <dbReference type="NCBI Taxonomy" id="1069083"/>
    <lineage>
        <taxon>Archaea</taxon>
        <taxon>Methanobacteriati</taxon>
        <taxon>Methanobacteriota</taxon>
        <taxon>Methanomada group</taxon>
        <taxon>Methanococci</taxon>
        <taxon>Methanococcales</taxon>
        <taxon>Methanocaldococcaceae</taxon>
        <taxon>Methanocaldococcus</taxon>
    </lineage>
</organism>
<dbReference type="SMART" id="SM01118">
    <property type="entry name" value="CYTH"/>
    <property type="match status" value="1"/>
</dbReference>
<name>N6UVN9_9EURY</name>
<dbReference type="InterPro" id="IPR008173">
    <property type="entry name" value="Adenylyl_cyclase_CyaB"/>
</dbReference>
<evidence type="ECO:0000256" key="1">
    <source>
        <dbReference type="SAM" id="Coils"/>
    </source>
</evidence>
<evidence type="ECO:0000313" key="4">
    <source>
        <dbReference type="Proteomes" id="UP000053695"/>
    </source>
</evidence>
<dbReference type="OrthoDB" id="46040at2157"/>
<dbReference type="AlphaFoldDB" id="N6UVN9"/>
<dbReference type="PROSITE" id="PS51707">
    <property type="entry name" value="CYTH"/>
    <property type="match status" value="1"/>
</dbReference>
<dbReference type="Proteomes" id="UP000053695">
    <property type="component" value="Unassembled WGS sequence"/>
</dbReference>
<dbReference type="NCBIfam" id="TIGR00318">
    <property type="entry name" value="cyaB"/>
    <property type="match status" value="1"/>
</dbReference>
<proteinExistence type="predicted"/>
<dbReference type="CDD" id="cd07890">
    <property type="entry name" value="CYTH-like_AC_IV-like"/>
    <property type="match status" value="1"/>
</dbReference>
<dbReference type="Pfam" id="PF01928">
    <property type="entry name" value="CYTH"/>
    <property type="match status" value="1"/>
</dbReference>
<gene>
    <name evidence="3" type="ORF">J422_02499</name>
</gene>
<accession>N6UVN9</accession>
<dbReference type="InterPro" id="IPR033469">
    <property type="entry name" value="CYTH-like_dom_sf"/>
</dbReference>
<sequence>MIEVEIKVRIKNIDEIKKKLEKLGFKFKEKKFQEDIYFNHPQRDFRKTDEALRIRNDNNTYYLTYKGPKIDNISKTREEIEVRIEDKEKMRKILKKLGFIEVKPIKKTREIYKKNDITACIDNIFGLGYFLELEKPVNSFDEKDKALDELLNILKALNIKRERIIKKSYLEMRESYEKRKQKNKFN</sequence>
<reference evidence="3 4" key="1">
    <citation type="journal article" date="2013" name="Genome Announc.">
        <title>Draft Genome Sequence of a Highly Flagellated, Fast-Swimming Archaeon, Methanocaldococcus villosus Strain KIN24-T80 (DSM 22612).</title>
        <authorList>
            <person name="Thennarasu S."/>
            <person name="Polireddy D."/>
            <person name="Antony A."/>
            <person name="Yada M.R."/>
            <person name="Algarawi S."/>
            <person name="Sivakumar N."/>
        </authorList>
    </citation>
    <scope>NUCLEOTIDE SEQUENCE [LARGE SCALE GENOMIC DNA]</scope>
    <source>
        <strain evidence="3 4">KIN24-T80</strain>
    </source>
</reference>
<keyword evidence="4" id="KW-1185">Reference proteome</keyword>
<protein>
    <submittedName>
        <fullName evidence="3">Adenylyl cyclase CyaB</fullName>
    </submittedName>
</protein>
<dbReference type="PANTHER" id="PTHR21028">
    <property type="entry name" value="SI:CH211-156B7.4"/>
    <property type="match status" value="1"/>
</dbReference>
<dbReference type="STRING" id="1069083.GCA_000371805_00772"/>
<comment type="caution">
    <text evidence="3">The sequence shown here is derived from an EMBL/GenBank/DDBJ whole genome shotgun (WGS) entry which is preliminary data.</text>
</comment>